<keyword evidence="2" id="KW-1185">Reference proteome</keyword>
<organism evidence="1 2">
    <name type="scientific">Choristoneura fumiferana</name>
    <name type="common">Spruce budworm moth</name>
    <name type="synonym">Archips fumiferana</name>
    <dbReference type="NCBI Taxonomy" id="7141"/>
    <lineage>
        <taxon>Eukaryota</taxon>
        <taxon>Metazoa</taxon>
        <taxon>Ecdysozoa</taxon>
        <taxon>Arthropoda</taxon>
        <taxon>Hexapoda</taxon>
        <taxon>Insecta</taxon>
        <taxon>Pterygota</taxon>
        <taxon>Neoptera</taxon>
        <taxon>Endopterygota</taxon>
        <taxon>Lepidoptera</taxon>
        <taxon>Glossata</taxon>
        <taxon>Ditrysia</taxon>
        <taxon>Tortricoidea</taxon>
        <taxon>Tortricidae</taxon>
        <taxon>Tortricinae</taxon>
        <taxon>Choristoneura</taxon>
    </lineage>
</organism>
<evidence type="ECO:0000313" key="2">
    <source>
        <dbReference type="Proteomes" id="UP001064048"/>
    </source>
</evidence>
<reference evidence="1 2" key="1">
    <citation type="journal article" date="2022" name="Genome Biol. Evol.">
        <title>The Spruce Budworm Genome: Reconstructing the Evolutionary History of Antifreeze Proteins.</title>
        <authorList>
            <person name="Beliveau C."/>
            <person name="Gagne P."/>
            <person name="Picq S."/>
            <person name="Vernygora O."/>
            <person name="Keeling C.I."/>
            <person name="Pinkney K."/>
            <person name="Doucet D."/>
            <person name="Wen F."/>
            <person name="Johnston J.S."/>
            <person name="Maaroufi H."/>
            <person name="Boyle B."/>
            <person name="Laroche J."/>
            <person name="Dewar K."/>
            <person name="Juretic N."/>
            <person name="Blackburn G."/>
            <person name="Nisole A."/>
            <person name="Brunet B."/>
            <person name="Brandao M."/>
            <person name="Lumley L."/>
            <person name="Duan J."/>
            <person name="Quan G."/>
            <person name="Lucarotti C.J."/>
            <person name="Roe A.D."/>
            <person name="Sperling F.A.H."/>
            <person name="Levesque R.C."/>
            <person name="Cusson M."/>
        </authorList>
    </citation>
    <scope>NUCLEOTIDE SEQUENCE [LARGE SCALE GENOMIC DNA]</scope>
    <source>
        <strain evidence="1">Glfc:IPQL:Cfum</strain>
    </source>
</reference>
<proteinExistence type="predicted"/>
<name>A0ACC0K9F5_CHOFU</name>
<evidence type="ECO:0000313" key="1">
    <source>
        <dbReference type="EMBL" id="KAI8432857.1"/>
    </source>
</evidence>
<accession>A0ACC0K9F5</accession>
<dbReference type="Proteomes" id="UP001064048">
    <property type="component" value="Chromosome 24"/>
</dbReference>
<gene>
    <name evidence="1" type="ORF">MSG28_013786</name>
</gene>
<dbReference type="EMBL" id="CM046124">
    <property type="protein sequence ID" value="KAI8432857.1"/>
    <property type="molecule type" value="Genomic_DNA"/>
</dbReference>
<sequence>MKATVKTILFDVSKNEIFKITENYKLLHRKLKSTWKVLINREELSPNILQDVKILVVPGPQNVFTDDELACLKNCVVRAKYHKFYHPKECHISNGILNRAVTKQIMKMPNYASESDDYLEEPATPNFVYPYGATLTVKRPAAAILSSSDVCYPVKRPVAALYTSEKSGGKLYLGLVK</sequence>
<comment type="caution">
    <text evidence="1">The sequence shown here is derived from an EMBL/GenBank/DDBJ whole genome shotgun (WGS) entry which is preliminary data.</text>
</comment>
<protein>
    <submittedName>
        <fullName evidence="1">Uncharacterized protein</fullName>
    </submittedName>
</protein>